<dbReference type="AlphaFoldDB" id="A0A7X1KV97"/>
<dbReference type="Proteomes" id="UP000546173">
    <property type="component" value="Unassembled WGS sequence"/>
</dbReference>
<sequence length="112" mass="12477">MLEPPIKATQPDVYERLIDRLGLALDVARTAVRLRDEKPAELELRGLSRAEYELIDAYLQACGERVCVEPQAPAPAPVAPALKPSAKVYWLHEHDRRRSPIGKHGHGYSGKS</sequence>
<dbReference type="EMBL" id="JACMYH010000006">
    <property type="protein sequence ID" value="MBC2680190.1"/>
    <property type="molecule type" value="Genomic_DNA"/>
</dbReference>
<dbReference type="RefSeq" id="WP_185795143.1">
    <property type="nucleotide sequence ID" value="NZ_JACMYH010000006.1"/>
</dbReference>
<accession>A0A7X1KV97</accession>
<evidence type="ECO:0000313" key="2">
    <source>
        <dbReference type="Proteomes" id="UP000546173"/>
    </source>
</evidence>
<evidence type="ECO:0000313" key="1">
    <source>
        <dbReference type="EMBL" id="MBC2680190.1"/>
    </source>
</evidence>
<protein>
    <submittedName>
        <fullName evidence="1">Uncharacterized protein</fullName>
    </submittedName>
</protein>
<gene>
    <name evidence="1" type="ORF">H7993_17465</name>
</gene>
<name>A0A7X1KV97_9PSED</name>
<organism evidence="1 2">
    <name type="scientific">Pseudomonas baltica</name>
    <dbReference type="NCBI Taxonomy" id="2762576"/>
    <lineage>
        <taxon>Bacteria</taxon>
        <taxon>Pseudomonadati</taxon>
        <taxon>Pseudomonadota</taxon>
        <taxon>Gammaproteobacteria</taxon>
        <taxon>Pseudomonadales</taxon>
        <taxon>Pseudomonadaceae</taxon>
        <taxon>Pseudomonas</taxon>
    </lineage>
</organism>
<proteinExistence type="predicted"/>
<reference evidence="1 2" key="1">
    <citation type="submission" date="2020-08" db="EMBL/GenBank/DDBJ databases">
        <title>Pseudomonas sp. nov.</title>
        <authorList>
            <person name="Gieschler S."/>
            <person name="Fiedler G."/>
            <person name="Brinks E."/>
            <person name="Boehnlein C."/>
            <person name="Franz C.M.A.P."/>
            <person name="Kabisch J."/>
        </authorList>
    </citation>
    <scope>NUCLEOTIDE SEQUENCE [LARGE SCALE GENOMIC DNA]</scope>
    <source>
        <strain evidence="1 2">MBT-2</strain>
    </source>
</reference>
<comment type="caution">
    <text evidence="1">The sequence shown here is derived from an EMBL/GenBank/DDBJ whole genome shotgun (WGS) entry which is preliminary data.</text>
</comment>
<keyword evidence="2" id="KW-1185">Reference proteome</keyword>